<reference evidence="2" key="1">
    <citation type="journal article" date="2023" name="Nat. Plants">
        <title>Single-cell RNA sequencing provides a high-resolution roadmap for understanding the multicellular compartmentation of specialized metabolism.</title>
        <authorList>
            <person name="Sun S."/>
            <person name="Shen X."/>
            <person name="Li Y."/>
            <person name="Li Y."/>
            <person name="Wang S."/>
            <person name="Li R."/>
            <person name="Zhang H."/>
            <person name="Shen G."/>
            <person name="Guo B."/>
            <person name="Wei J."/>
            <person name="Xu J."/>
            <person name="St-Pierre B."/>
            <person name="Chen S."/>
            <person name="Sun C."/>
        </authorList>
    </citation>
    <scope>NUCLEOTIDE SEQUENCE [LARGE SCALE GENOMIC DNA]</scope>
</reference>
<gene>
    <name evidence="1" type="ORF">M9H77_25707</name>
</gene>
<keyword evidence="2" id="KW-1185">Reference proteome</keyword>
<protein>
    <submittedName>
        <fullName evidence="1">Uncharacterized protein</fullName>
    </submittedName>
</protein>
<accession>A0ACC0A8G7</accession>
<proteinExistence type="predicted"/>
<evidence type="ECO:0000313" key="2">
    <source>
        <dbReference type="Proteomes" id="UP001060085"/>
    </source>
</evidence>
<dbReference type="EMBL" id="CM044706">
    <property type="protein sequence ID" value="KAI5656914.1"/>
    <property type="molecule type" value="Genomic_DNA"/>
</dbReference>
<dbReference type="Proteomes" id="UP001060085">
    <property type="component" value="Linkage Group LG06"/>
</dbReference>
<evidence type="ECO:0000313" key="1">
    <source>
        <dbReference type="EMBL" id="KAI5656914.1"/>
    </source>
</evidence>
<name>A0ACC0A8G7_CATRO</name>
<sequence length="482" mass="54288">MFSAASFKILKHWRQYSQFGVTVKNIDVVKPDIARPNTIQSEHRRLPLSNLDLLLPPVNPSSVFCYKKPLDEAYTFERMVEILKKSLSKTLASFYALAGEMVQNKDGEPELLCNNRGVDFAEAYADVDLIDLNFYSPDECFRGKLVPGGKTGLLAVQVTELKCGGVVVAFTVDHRLTDAYSANMFTLSWVETAKGNNPLLIPSFGRSSLLSPRHPSRYDPRIGQLYLPISSLPPPPPADLINDELEAISRVYYINADEINQIKFLANKNNPENKRTNLEAFSGFLWKIIASNNTYSNKICRLGIVVDGRSRLGGEDEKSAKLMAAHYGNILSVPFGEKKCEELNKKSLNWVANQIHEFLEGAVTKEHFNGLIDWVESHRPQPAMCKIYTTRVREEGPALVISSGQRFPVAQMDFGWGSSVFCSYYFPWGGQCGYVVPMPSPKGNGDWVVYMHLLREQLDYIETCEASRHLFNPLTSDYLNLY</sequence>
<comment type="caution">
    <text evidence="1">The sequence shown here is derived from an EMBL/GenBank/DDBJ whole genome shotgun (WGS) entry which is preliminary data.</text>
</comment>
<organism evidence="1 2">
    <name type="scientific">Catharanthus roseus</name>
    <name type="common">Madagascar periwinkle</name>
    <name type="synonym">Vinca rosea</name>
    <dbReference type="NCBI Taxonomy" id="4058"/>
    <lineage>
        <taxon>Eukaryota</taxon>
        <taxon>Viridiplantae</taxon>
        <taxon>Streptophyta</taxon>
        <taxon>Embryophyta</taxon>
        <taxon>Tracheophyta</taxon>
        <taxon>Spermatophyta</taxon>
        <taxon>Magnoliopsida</taxon>
        <taxon>eudicotyledons</taxon>
        <taxon>Gunneridae</taxon>
        <taxon>Pentapetalae</taxon>
        <taxon>asterids</taxon>
        <taxon>lamiids</taxon>
        <taxon>Gentianales</taxon>
        <taxon>Apocynaceae</taxon>
        <taxon>Rauvolfioideae</taxon>
        <taxon>Vinceae</taxon>
        <taxon>Catharanthinae</taxon>
        <taxon>Catharanthus</taxon>
    </lineage>
</organism>